<accession>A0A132Z2R7</accession>
<sequence length="206" mass="23591">MNINRVIKLIGAKNINKVRSEFIFPEDFFNWFFYQFSECKRLLGENYYLKGIGGFMGNVADEQNIIKGISEQTSELTVTKAFISNGESLKNVTARIRKENEVDIVFGIDHECNSVIYVTQSANLILFENGCKDDFMVVYLYDILIPKLRSLYMSSESIFVSEQKGSFSKKIGIEVIESIMCHNHITLEELEILIGQKNNNTKIQVS</sequence>
<evidence type="ECO:0000313" key="5">
    <source>
        <dbReference type="Proteomes" id="UP000070452"/>
    </source>
</evidence>
<evidence type="ECO:0000313" key="7">
    <source>
        <dbReference type="Proteomes" id="UP000249070"/>
    </source>
</evidence>
<dbReference type="Proteomes" id="UP000183509">
    <property type="component" value="Unassembled WGS sequence"/>
</dbReference>
<reference evidence="3 7" key="3">
    <citation type="submission" date="2018-05" db="EMBL/GenBank/DDBJ databases">
        <title>Vancomycin-resistant Enterococcus faecium strain from Chelyabinsk, Russia.</title>
        <authorList>
            <person name="Gostev V."/>
            <person name="Goncharov A."/>
            <person name="Kolodzhieva V."/>
            <person name="Suvorov A."/>
            <person name="Sidorenko S."/>
            <person name="Zueva L."/>
        </authorList>
    </citation>
    <scope>NUCLEOTIDE SEQUENCE [LARGE SCALE GENOMIC DNA]</scope>
    <source>
        <strain evidence="3 7">20</strain>
    </source>
</reference>
<dbReference type="EMBL" id="QHGU01000006">
    <property type="protein sequence ID" value="PZM56851.1"/>
    <property type="molecule type" value="Genomic_DNA"/>
</dbReference>
<proteinExistence type="predicted"/>
<gene>
    <name evidence="2" type="ORF">AWT83_04175</name>
    <name evidence="3" type="ORF">DKP91_02310</name>
    <name evidence="4" type="ORF">DTPHA_602374</name>
    <name evidence="1" type="ORF">GBM73_10630</name>
</gene>
<evidence type="ECO:0000313" key="3">
    <source>
        <dbReference type="EMBL" id="PZM56851.1"/>
    </source>
</evidence>
<evidence type="ECO:0000313" key="4">
    <source>
        <dbReference type="EMBL" id="SAM51410.1"/>
    </source>
</evidence>
<reference evidence="1 8" key="4">
    <citation type="submission" date="2019-10" db="EMBL/GenBank/DDBJ databases">
        <title>Evolutionary dynamics of vancomycin-resistant Enterococcus faecium during gastrointestinal tract colonization and bloodstream infection in immunocompromised pediatric patients.</title>
        <authorList>
            <person name="Chilambi G.S."/>
            <person name="Nordstrom H.R."/>
            <person name="Evans D.R."/>
            <person name="Ferrolino J."/>
            <person name="Hayden R.T."/>
            <person name="Maron G.M."/>
            <person name="Vo A.N."/>
            <person name="Gilmore M.S."/>
            <person name="Wolf J."/>
            <person name="Rosch J.W."/>
            <person name="Van Tyne D."/>
        </authorList>
    </citation>
    <scope>NUCLEOTIDE SEQUENCE [LARGE SCALE GENOMIC DNA]</scope>
    <source>
        <strain evidence="1 8">VRECG27</strain>
    </source>
</reference>
<organism evidence="2 5">
    <name type="scientific">Enterococcus faecium</name>
    <name type="common">Streptococcus faecium</name>
    <dbReference type="NCBI Taxonomy" id="1352"/>
    <lineage>
        <taxon>Bacteria</taxon>
        <taxon>Bacillati</taxon>
        <taxon>Bacillota</taxon>
        <taxon>Bacilli</taxon>
        <taxon>Lactobacillales</taxon>
        <taxon>Enterococcaceae</taxon>
        <taxon>Enterococcus</taxon>
    </lineage>
</organism>
<protein>
    <submittedName>
        <fullName evidence="2">Uncharacterized protein</fullName>
    </submittedName>
</protein>
<dbReference type="Proteomes" id="UP000249070">
    <property type="component" value="Unassembled WGS sequence"/>
</dbReference>
<dbReference type="RefSeq" id="WP_002321568.1">
    <property type="nucleotide sequence ID" value="NZ_AP022341.1"/>
</dbReference>
<evidence type="ECO:0000313" key="6">
    <source>
        <dbReference type="Proteomes" id="UP000183509"/>
    </source>
</evidence>
<dbReference type="EMBL" id="FKLM01000054">
    <property type="protein sequence ID" value="SAM51410.1"/>
    <property type="molecule type" value="Genomic_DNA"/>
</dbReference>
<dbReference type="Proteomes" id="UP000469871">
    <property type="component" value="Unassembled WGS sequence"/>
</dbReference>
<dbReference type="AlphaFoldDB" id="A0A132Z2R7"/>
<reference evidence="2 5" key="1">
    <citation type="submission" date="2016-01" db="EMBL/GenBank/DDBJ databases">
        <title>Molecular Mechanisms for transfer of large genomic segments between Enterococcus faecium strains.</title>
        <authorList>
            <person name="Garcia-Solache M.A."/>
            <person name="Lebreton F."/>
            <person name="Mclaughlin R.E."/>
            <person name="Whiteaker J.D."/>
            <person name="Gilmore M.S."/>
            <person name="Rice L.B."/>
        </authorList>
    </citation>
    <scope>NUCLEOTIDE SEQUENCE [LARGE SCALE GENOMIC DNA]</scope>
    <source>
        <strain evidence="2 5">D344RRF x C68</strain>
    </source>
</reference>
<evidence type="ECO:0000313" key="8">
    <source>
        <dbReference type="Proteomes" id="UP000469871"/>
    </source>
</evidence>
<name>A0A132Z2R7_ENTFC</name>
<evidence type="ECO:0000313" key="2">
    <source>
        <dbReference type="EMBL" id="KWX17733.1"/>
    </source>
</evidence>
<dbReference type="EMBL" id="WEFP01000001">
    <property type="protein sequence ID" value="KAB7577743.1"/>
    <property type="molecule type" value="Genomic_DNA"/>
</dbReference>
<evidence type="ECO:0000313" key="1">
    <source>
        <dbReference type="EMBL" id="KAB7577743.1"/>
    </source>
</evidence>
<reference evidence="4 6" key="2">
    <citation type="submission" date="2016-04" db="EMBL/GenBank/DDBJ databases">
        <authorList>
            <person name="Millard A."/>
        </authorList>
    </citation>
    <scope>NUCLEOTIDE SEQUENCE [LARGE SCALE GENOMIC DNA]</scope>
    <source>
        <strain evidence="4">Isolate 22</strain>
    </source>
</reference>
<dbReference type="Proteomes" id="UP000070452">
    <property type="component" value="Unassembled WGS sequence"/>
</dbReference>
<dbReference type="EMBL" id="LRHK01000001">
    <property type="protein sequence ID" value="KWX17733.1"/>
    <property type="molecule type" value="Genomic_DNA"/>
</dbReference>
<comment type="caution">
    <text evidence="2">The sequence shown here is derived from an EMBL/GenBank/DDBJ whole genome shotgun (WGS) entry which is preliminary data.</text>
</comment>